<evidence type="ECO:0000313" key="2">
    <source>
        <dbReference type="Proteomes" id="UP000076574"/>
    </source>
</evidence>
<organism evidence="1 2">
    <name type="scientific">Tardiphaga robiniae</name>
    <dbReference type="NCBI Taxonomy" id="943830"/>
    <lineage>
        <taxon>Bacteria</taxon>
        <taxon>Pseudomonadati</taxon>
        <taxon>Pseudomonadota</taxon>
        <taxon>Alphaproteobacteria</taxon>
        <taxon>Hyphomicrobiales</taxon>
        <taxon>Nitrobacteraceae</taxon>
        <taxon>Tardiphaga</taxon>
    </lineage>
</organism>
<gene>
    <name evidence="1" type="ORF">A4A58_12430</name>
</gene>
<dbReference type="STRING" id="943830.A4A58_12430"/>
<accession>A0A163Y7L7</accession>
<dbReference type="RefSeq" id="WP_068735991.1">
    <property type="nucleotide sequence ID" value="NZ_LVYV01000034.1"/>
</dbReference>
<keyword evidence="2" id="KW-1185">Reference proteome</keyword>
<dbReference type="OrthoDB" id="7595147at2"/>
<dbReference type="AlphaFoldDB" id="A0A163Y7L7"/>
<dbReference type="EMBL" id="LVYV01000034">
    <property type="protein sequence ID" value="KZD21906.1"/>
    <property type="molecule type" value="Genomic_DNA"/>
</dbReference>
<dbReference type="Proteomes" id="UP000076574">
    <property type="component" value="Unassembled WGS sequence"/>
</dbReference>
<dbReference type="InterPro" id="IPR024524">
    <property type="entry name" value="DUF3800"/>
</dbReference>
<proteinExistence type="predicted"/>
<evidence type="ECO:0008006" key="3">
    <source>
        <dbReference type="Google" id="ProtNLM"/>
    </source>
</evidence>
<dbReference type="Pfam" id="PF12686">
    <property type="entry name" value="DUF3800"/>
    <property type="match status" value="1"/>
</dbReference>
<evidence type="ECO:0000313" key="1">
    <source>
        <dbReference type="EMBL" id="KZD21906.1"/>
    </source>
</evidence>
<reference evidence="1 2" key="1">
    <citation type="submission" date="2016-03" db="EMBL/GenBank/DDBJ databases">
        <title>Microsymbionts genomes from the relict species Vavilovia formosa (Stev.) Fed.</title>
        <authorList>
            <person name="Kopat V."/>
            <person name="Chirak E."/>
            <person name="Kimeklis A."/>
            <person name="Andronov E."/>
        </authorList>
    </citation>
    <scope>NUCLEOTIDE SEQUENCE [LARGE SCALE GENOMIC DNA]</scope>
    <source>
        <strain evidence="1 2">Vaf07</strain>
    </source>
</reference>
<name>A0A163Y7L7_9BRAD</name>
<sequence>MLAFIDGSGTINDSPVYVMAGYLARADAWEAFTIEWKAALDHPKAIKYFKMSEAFSRRGQFAGWDEALRDARLRMLPSIVNRHAISAIIFAVSSDGWKNYAVGRLNEKYHDRPYFFAFHTIMASAVKYLAEKGIREKIDFVFDEEGGESSRLMLESFDGWAEVAPSHLKEYIGQRPIYRDEKNTLPLQAADLLAWHVRRSFAEGIQGKDVSQLSSAMPELFEVEQARSLWDVNDVKRSIDGILVRSFILGLNGVPLTLPDPTTAIWISRKRD</sequence>
<comment type="caution">
    <text evidence="1">The sequence shown here is derived from an EMBL/GenBank/DDBJ whole genome shotgun (WGS) entry which is preliminary data.</text>
</comment>
<protein>
    <recommendedName>
        <fullName evidence="3">DUF3800 domain-containing protein</fullName>
    </recommendedName>
</protein>